<gene>
    <name evidence="5" type="ORF">SAMN04488026_103429</name>
</gene>
<accession>A0A1G9A4B3</accession>
<dbReference type="SMART" id="SM00421">
    <property type="entry name" value="HTH_LUXR"/>
    <property type="match status" value="1"/>
</dbReference>
<dbReference type="PROSITE" id="PS50043">
    <property type="entry name" value="HTH_LUXR_2"/>
    <property type="match status" value="1"/>
</dbReference>
<name>A0A1G9A4B3_9RHOB</name>
<dbReference type="PRINTS" id="PR00038">
    <property type="entry name" value="HTHLUXR"/>
</dbReference>
<dbReference type="SUPFAM" id="SSF46894">
    <property type="entry name" value="C-terminal effector domain of the bipartite response regulators"/>
    <property type="match status" value="1"/>
</dbReference>
<dbReference type="Gene3D" id="3.30.450.80">
    <property type="entry name" value="Transcription factor LuxR-like, autoinducer-binding domain"/>
    <property type="match status" value="1"/>
</dbReference>
<evidence type="ECO:0000256" key="2">
    <source>
        <dbReference type="ARBA" id="ARBA00023125"/>
    </source>
</evidence>
<dbReference type="Gene3D" id="1.10.10.10">
    <property type="entry name" value="Winged helix-like DNA-binding domain superfamily/Winged helix DNA-binding domain"/>
    <property type="match status" value="1"/>
</dbReference>
<dbReference type="InterPro" id="IPR016032">
    <property type="entry name" value="Sig_transdc_resp-reg_C-effctor"/>
</dbReference>
<dbReference type="InterPro" id="IPR036388">
    <property type="entry name" value="WH-like_DNA-bd_sf"/>
</dbReference>
<feature type="domain" description="HTH luxR-type" evidence="4">
    <location>
        <begin position="199"/>
        <end position="264"/>
    </location>
</feature>
<keyword evidence="2" id="KW-0238">DNA-binding</keyword>
<dbReference type="InterPro" id="IPR036693">
    <property type="entry name" value="TF_LuxR_autoind-bd_dom_sf"/>
</dbReference>
<evidence type="ECO:0000256" key="1">
    <source>
        <dbReference type="ARBA" id="ARBA00023015"/>
    </source>
</evidence>
<dbReference type="PANTHER" id="PTHR44688">
    <property type="entry name" value="DNA-BINDING TRANSCRIPTIONAL ACTIVATOR DEVR_DOSR"/>
    <property type="match status" value="1"/>
</dbReference>
<dbReference type="Pfam" id="PF03472">
    <property type="entry name" value="Autoind_bind"/>
    <property type="match status" value="1"/>
</dbReference>
<dbReference type="CDD" id="cd06170">
    <property type="entry name" value="LuxR_C_like"/>
    <property type="match status" value="1"/>
</dbReference>
<evidence type="ECO:0000313" key="5">
    <source>
        <dbReference type="EMBL" id="SDK22071.1"/>
    </source>
</evidence>
<proteinExistence type="predicted"/>
<protein>
    <submittedName>
        <fullName evidence="5">Regulatory protein, luxR family</fullName>
    </submittedName>
</protein>
<dbReference type="PANTHER" id="PTHR44688:SF16">
    <property type="entry name" value="DNA-BINDING TRANSCRIPTIONAL ACTIVATOR DEVR_DOSR"/>
    <property type="match status" value="1"/>
</dbReference>
<sequence length="268" mass="30219">MPGSLLVLRSPLGPLRRFRTESKGDSRSRQVMKEKLEALCELVQKADDVGDLQTATEQLREILGIAHIVYHWVNSVGERFGAGTYSQDWVDRYVEKDYLRMDPVILGCLQRFNPVDWKELDWSSRASRAFFREAVEYGVGNQGLSIPIRGPAGQFALFTASHNCDDYSWATFVDENMRDLMIIAHEFNKRALEFEQEGDSAPTPTLSPRELAAMTYLAKGMSRAQAAQEMEISEHTLRVYIEAARHKLGALNTTHAVARALSRGLIVV</sequence>
<dbReference type="GO" id="GO:0006355">
    <property type="term" value="P:regulation of DNA-templated transcription"/>
    <property type="evidence" value="ECO:0007669"/>
    <property type="project" value="InterPro"/>
</dbReference>
<evidence type="ECO:0000259" key="4">
    <source>
        <dbReference type="PROSITE" id="PS50043"/>
    </source>
</evidence>
<keyword evidence="6" id="KW-1185">Reference proteome</keyword>
<evidence type="ECO:0000256" key="3">
    <source>
        <dbReference type="ARBA" id="ARBA00023163"/>
    </source>
</evidence>
<dbReference type="Pfam" id="PF00196">
    <property type="entry name" value="GerE"/>
    <property type="match status" value="1"/>
</dbReference>
<dbReference type="InterPro" id="IPR005143">
    <property type="entry name" value="TF_LuxR_autoind-bd_dom"/>
</dbReference>
<dbReference type="SUPFAM" id="SSF75516">
    <property type="entry name" value="Pheromone-binding domain of LuxR-like quorum-sensing transcription factors"/>
    <property type="match status" value="1"/>
</dbReference>
<keyword evidence="1" id="KW-0805">Transcription regulation</keyword>
<dbReference type="EMBL" id="FNEK01000034">
    <property type="protein sequence ID" value="SDK22071.1"/>
    <property type="molecule type" value="Genomic_DNA"/>
</dbReference>
<evidence type="ECO:0000313" key="6">
    <source>
        <dbReference type="Proteomes" id="UP000199382"/>
    </source>
</evidence>
<reference evidence="5 6" key="1">
    <citation type="submission" date="2016-10" db="EMBL/GenBank/DDBJ databases">
        <authorList>
            <person name="de Groot N.N."/>
        </authorList>
    </citation>
    <scope>NUCLEOTIDE SEQUENCE [LARGE SCALE GENOMIC DNA]</scope>
    <source>
        <strain evidence="5 6">DSM 25294</strain>
    </source>
</reference>
<dbReference type="Proteomes" id="UP000199382">
    <property type="component" value="Unassembled WGS sequence"/>
</dbReference>
<dbReference type="STRING" id="571298.SAMN04488026_103429"/>
<dbReference type="InterPro" id="IPR000792">
    <property type="entry name" value="Tscrpt_reg_LuxR_C"/>
</dbReference>
<keyword evidence="3" id="KW-0804">Transcription</keyword>
<dbReference type="GO" id="GO:0003677">
    <property type="term" value="F:DNA binding"/>
    <property type="evidence" value="ECO:0007669"/>
    <property type="project" value="UniProtKB-KW"/>
</dbReference>
<dbReference type="AlphaFoldDB" id="A0A1G9A4B3"/>
<organism evidence="5 6">
    <name type="scientific">Aliiruegeria lutimaris</name>
    <dbReference type="NCBI Taxonomy" id="571298"/>
    <lineage>
        <taxon>Bacteria</taxon>
        <taxon>Pseudomonadati</taxon>
        <taxon>Pseudomonadota</taxon>
        <taxon>Alphaproteobacteria</taxon>
        <taxon>Rhodobacterales</taxon>
        <taxon>Roseobacteraceae</taxon>
        <taxon>Aliiruegeria</taxon>
    </lineage>
</organism>